<comment type="caution">
    <text evidence="1">The sequence shown here is derived from an EMBL/GenBank/DDBJ whole genome shotgun (WGS) entry which is preliminary data.</text>
</comment>
<protein>
    <submittedName>
        <fullName evidence="1">Uncharacterized protein</fullName>
    </submittedName>
</protein>
<organism evidence="1 2">
    <name type="scientific">Effrenium voratum</name>
    <dbReference type="NCBI Taxonomy" id="2562239"/>
    <lineage>
        <taxon>Eukaryota</taxon>
        <taxon>Sar</taxon>
        <taxon>Alveolata</taxon>
        <taxon>Dinophyceae</taxon>
        <taxon>Suessiales</taxon>
        <taxon>Symbiodiniaceae</taxon>
        <taxon>Effrenium</taxon>
    </lineage>
</organism>
<accession>A0AA36MH69</accession>
<dbReference type="EMBL" id="CAUJNA010000102">
    <property type="protein sequence ID" value="CAJ1371864.1"/>
    <property type="molecule type" value="Genomic_DNA"/>
</dbReference>
<evidence type="ECO:0000313" key="1">
    <source>
        <dbReference type="EMBL" id="CAJ1371864.1"/>
    </source>
</evidence>
<sequence length="220" mass="23697">MALATPRDRLPESAQWSVSFVEASKAQAKRKQEEERFKRWNAGNHDSTDFFRKMGQTVADTEKYKAQCRSAALASPSRAKEEKVSLECTTRHIDFAKAFADFSNICINQDAGEKNINADGTVDAPKGLQHLKVHSAAEKRRQQDEAEAAALEEAARALAMVTSGEAIAAEREEEEEAAVVTLPTGTTAVAPLPSAVSTELEVPPDGALGLWGSGASGRRA</sequence>
<dbReference type="Proteomes" id="UP001178507">
    <property type="component" value="Unassembled WGS sequence"/>
</dbReference>
<proteinExistence type="predicted"/>
<name>A0AA36MH69_9DINO</name>
<keyword evidence="2" id="KW-1185">Reference proteome</keyword>
<gene>
    <name evidence="1" type="ORF">EVOR1521_LOCUS2074</name>
</gene>
<evidence type="ECO:0000313" key="2">
    <source>
        <dbReference type="Proteomes" id="UP001178507"/>
    </source>
</evidence>
<reference evidence="1" key="1">
    <citation type="submission" date="2023-08" db="EMBL/GenBank/DDBJ databases">
        <authorList>
            <person name="Chen Y."/>
            <person name="Shah S."/>
            <person name="Dougan E. K."/>
            <person name="Thang M."/>
            <person name="Chan C."/>
        </authorList>
    </citation>
    <scope>NUCLEOTIDE SEQUENCE</scope>
</reference>
<dbReference type="AlphaFoldDB" id="A0AA36MH69"/>